<feature type="transmembrane region" description="Helical" evidence="1">
    <location>
        <begin position="12"/>
        <end position="29"/>
    </location>
</feature>
<keyword evidence="3" id="KW-1185">Reference proteome</keyword>
<feature type="transmembrane region" description="Helical" evidence="1">
    <location>
        <begin position="41"/>
        <end position="59"/>
    </location>
</feature>
<evidence type="ECO:0000313" key="2">
    <source>
        <dbReference type="EMBL" id="SHE58303.1"/>
    </source>
</evidence>
<reference evidence="2 3" key="1">
    <citation type="submission" date="2016-11" db="EMBL/GenBank/DDBJ databases">
        <authorList>
            <person name="Jaros S."/>
            <person name="Januszkiewicz K."/>
            <person name="Wedrychowicz H."/>
        </authorList>
    </citation>
    <scope>NUCLEOTIDE SEQUENCE [LARGE SCALE GENOMIC DNA]</scope>
    <source>
        <strain evidence="2 3">DSM 10502</strain>
    </source>
</reference>
<organism evidence="2 3">
    <name type="scientific">Schwartzia succinivorans DSM 10502</name>
    <dbReference type="NCBI Taxonomy" id="1123243"/>
    <lineage>
        <taxon>Bacteria</taxon>
        <taxon>Bacillati</taxon>
        <taxon>Bacillota</taxon>
        <taxon>Negativicutes</taxon>
        <taxon>Selenomonadales</taxon>
        <taxon>Selenomonadaceae</taxon>
        <taxon>Schwartzia</taxon>
    </lineage>
</organism>
<keyword evidence="1" id="KW-0472">Membrane</keyword>
<sequence length="86" mass="10111">MKEKNGLKSWHFYLLGFFMGWAMFAKRIVAAHPDFIEEYGWIAYQPFTVYVIICAYAIGNLSDLTKKAVEQKYDKLDGFLLCVFLW</sequence>
<proteinExistence type="predicted"/>
<keyword evidence="1" id="KW-1133">Transmembrane helix</keyword>
<dbReference type="Proteomes" id="UP000184404">
    <property type="component" value="Unassembled WGS sequence"/>
</dbReference>
<evidence type="ECO:0000313" key="3">
    <source>
        <dbReference type="Proteomes" id="UP000184404"/>
    </source>
</evidence>
<name>A0A1M4UNZ1_9FIRM</name>
<evidence type="ECO:0000256" key="1">
    <source>
        <dbReference type="SAM" id="Phobius"/>
    </source>
</evidence>
<accession>A0A1M4UNZ1</accession>
<keyword evidence="1" id="KW-0812">Transmembrane</keyword>
<protein>
    <submittedName>
        <fullName evidence="2">Uncharacterized protein</fullName>
    </submittedName>
</protein>
<gene>
    <name evidence="2" type="ORF">SAMN02745190_00728</name>
</gene>
<dbReference type="STRING" id="1123243.SAMN02745190_00728"/>
<dbReference type="EMBL" id="FQUG01000003">
    <property type="protein sequence ID" value="SHE58303.1"/>
    <property type="molecule type" value="Genomic_DNA"/>
</dbReference>
<dbReference type="AlphaFoldDB" id="A0A1M4UNZ1"/>